<evidence type="ECO:0000313" key="2">
    <source>
        <dbReference type="Proteomes" id="UP001057402"/>
    </source>
</evidence>
<sequence length="434" mass="47468">MGSACCVASKDPTLPSQTSAETIHRSLIYSPSWSFRWENRRRVAGEIDDSYDLSDGNGSHAQMHLKESFRPGRGYASDGRSQVATMGTPISQRSPVNDMIGARSLTFSSDLSGASNDSVELKNVPSPESAAPKKSFASTLSSSFSMPLVDNSSPHAHSIPPNSTSSLGQRSPGHQFYRQISDSQATEMKSPCSNSVSEGRPSFALSPCSNGFTAGSQGGFSDGWSMRTFSELIASSQKERWSFESEQLSSACGKISECSSRFSCSPSFELQTCAVCTKPLTESASNHCRGNEVSVVAVLVCGHLYHGECLEMLTLDTDRYDPVCPICTMGEKRMLKMCKKALRAEAERKSRSRKIFKKRAVDGFFSGELKSSDHGKRTERGQKAPRLEASSSSKSSSTKPFLSRHFSLGSKWGRSLSENDSARKRSFWSRYRKD</sequence>
<gene>
    <name evidence="1" type="ORF">MLD38_022236</name>
</gene>
<evidence type="ECO:0000313" key="1">
    <source>
        <dbReference type="EMBL" id="KAI4366349.1"/>
    </source>
</evidence>
<keyword evidence="2" id="KW-1185">Reference proteome</keyword>
<dbReference type="EMBL" id="CM042885">
    <property type="protein sequence ID" value="KAI4366349.1"/>
    <property type="molecule type" value="Genomic_DNA"/>
</dbReference>
<accession>A0ACB9QMI0</accession>
<name>A0ACB9QMI0_9MYRT</name>
<comment type="caution">
    <text evidence="1">The sequence shown here is derived from an EMBL/GenBank/DDBJ whole genome shotgun (WGS) entry which is preliminary data.</text>
</comment>
<organism evidence="1 2">
    <name type="scientific">Melastoma candidum</name>
    <dbReference type="NCBI Taxonomy" id="119954"/>
    <lineage>
        <taxon>Eukaryota</taxon>
        <taxon>Viridiplantae</taxon>
        <taxon>Streptophyta</taxon>
        <taxon>Embryophyta</taxon>
        <taxon>Tracheophyta</taxon>
        <taxon>Spermatophyta</taxon>
        <taxon>Magnoliopsida</taxon>
        <taxon>eudicotyledons</taxon>
        <taxon>Gunneridae</taxon>
        <taxon>Pentapetalae</taxon>
        <taxon>rosids</taxon>
        <taxon>malvids</taxon>
        <taxon>Myrtales</taxon>
        <taxon>Melastomataceae</taxon>
        <taxon>Melastomatoideae</taxon>
        <taxon>Melastomateae</taxon>
        <taxon>Melastoma</taxon>
    </lineage>
</organism>
<proteinExistence type="predicted"/>
<reference evidence="2" key="1">
    <citation type="journal article" date="2023" name="Front. Plant Sci.">
        <title>Chromosomal-level genome assembly of Melastoma candidum provides insights into trichome evolution.</title>
        <authorList>
            <person name="Zhong Y."/>
            <person name="Wu W."/>
            <person name="Sun C."/>
            <person name="Zou P."/>
            <person name="Liu Y."/>
            <person name="Dai S."/>
            <person name="Zhou R."/>
        </authorList>
    </citation>
    <scope>NUCLEOTIDE SEQUENCE [LARGE SCALE GENOMIC DNA]</scope>
</reference>
<dbReference type="Proteomes" id="UP001057402">
    <property type="component" value="Chromosome 6"/>
</dbReference>
<protein>
    <submittedName>
        <fullName evidence="1">Uncharacterized protein</fullName>
    </submittedName>
</protein>